<gene>
    <name evidence="1" type="ORF">RsTaC01_1019</name>
</gene>
<proteinExistence type="predicted"/>
<sequence>MPEENSKKNSNYKFLKNKLSEILKLKKGDKLKKEILKLEKSHKLKIEKFEKGNLVFCRFKKFETAMGKEEIGTNSTKKQANNLKSFIDIDFYGEEGKKDLKNRLKEAVFHSENQISNKLNTHAENGIKLAEGLKKACDNYIKTLENESPPKLGIGKGKYLNYVSFFDKKVQFITNLTVCSINLISKYAKNGEYVKNKFEKVVSECKLSYGAKPIIDAKTIEEKEKPKYDKLDDGIKKATYNLVLDKIKFFRINKTQNCQ</sequence>
<evidence type="ECO:0000313" key="1">
    <source>
        <dbReference type="EMBL" id="BED93063.1"/>
    </source>
</evidence>
<dbReference type="KEGG" id="ptrh:RsTaC01_1019"/>
<dbReference type="Proteomes" id="UP001335720">
    <property type="component" value="Chromosome"/>
</dbReference>
<protein>
    <submittedName>
        <fullName evidence="1">Uncharacterized protein</fullName>
    </submittedName>
</protein>
<dbReference type="EMBL" id="AP027925">
    <property type="protein sequence ID" value="BED93063.1"/>
    <property type="molecule type" value="Genomic_DNA"/>
</dbReference>
<accession>A0AA48HX86</accession>
<organism evidence="1">
    <name type="scientific">Candidatus Paraimprobicoccus trichonymphae</name>
    <dbReference type="NCBI Taxonomy" id="3033793"/>
    <lineage>
        <taxon>Bacteria</taxon>
        <taxon>Bacillati</taxon>
        <taxon>Bacillota</taxon>
        <taxon>Clostridia</taxon>
        <taxon>Candidatus Paraimprobicoccus</taxon>
    </lineage>
</organism>
<name>A0AA48HX86_9FIRM</name>
<dbReference type="AlphaFoldDB" id="A0AA48HX86"/>
<reference evidence="1" key="1">
    <citation type="journal article" date="2023" name="ISME J.">
        <title>Emergence of putative energy parasites within Clostridia revealed by genome analysis of a novel endosymbiotic clade.</title>
        <authorList>
            <person name="Takahashi K."/>
            <person name="Kuwahara H."/>
            <person name="Horikawa Y."/>
            <person name="Izawa K."/>
            <person name="Kato D."/>
            <person name="Inagaki T."/>
            <person name="Yuki M."/>
            <person name="Ohkuma M."/>
            <person name="Hongoh Y."/>
        </authorList>
    </citation>
    <scope>NUCLEOTIDE SEQUENCE</scope>
    <source>
        <strain evidence="1">RsTa-C01</strain>
    </source>
</reference>